<accession>A0A0S4LDM2</accession>
<sequence>MECPKCKGMMMLERFSDFFLVFYAWKCMNCGALIDRTISNNRRKSLAGRESQTAAAR</sequence>
<evidence type="ECO:0000313" key="2">
    <source>
        <dbReference type="Proteomes" id="UP000198736"/>
    </source>
</evidence>
<dbReference type="Proteomes" id="UP000198736">
    <property type="component" value="Unassembled WGS sequence"/>
</dbReference>
<evidence type="ECO:0000313" key="1">
    <source>
        <dbReference type="EMBL" id="CUS34749.1"/>
    </source>
</evidence>
<organism evidence="1 2">
    <name type="scientific">Candidatus Nitrospira nitrificans</name>
    <dbReference type="NCBI Taxonomy" id="1742973"/>
    <lineage>
        <taxon>Bacteria</taxon>
        <taxon>Pseudomonadati</taxon>
        <taxon>Nitrospirota</taxon>
        <taxon>Nitrospiria</taxon>
        <taxon>Nitrospirales</taxon>
        <taxon>Nitrospiraceae</taxon>
        <taxon>Nitrospira</taxon>
    </lineage>
</organism>
<protein>
    <recommendedName>
        <fullName evidence="3">Transcription factor zinc-finger domain-containing protein</fullName>
    </recommendedName>
</protein>
<dbReference type="RefSeq" id="WP_090896060.1">
    <property type="nucleotide sequence ID" value="NZ_CZPZ01000010.1"/>
</dbReference>
<proteinExistence type="predicted"/>
<gene>
    <name evidence="1" type="ORF">COMA2_180099</name>
</gene>
<dbReference type="AlphaFoldDB" id="A0A0S4LDM2"/>
<dbReference type="STRING" id="1742973.COMA2_180099"/>
<dbReference type="EMBL" id="CZPZ01000010">
    <property type="protein sequence ID" value="CUS34749.1"/>
    <property type="molecule type" value="Genomic_DNA"/>
</dbReference>
<evidence type="ECO:0008006" key="3">
    <source>
        <dbReference type="Google" id="ProtNLM"/>
    </source>
</evidence>
<name>A0A0S4LDM2_9BACT</name>
<reference evidence="2" key="1">
    <citation type="submission" date="2015-10" db="EMBL/GenBank/DDBJ databases">
        <authorList>
            <person name="Luecker S."/>
            <person name="Luecker S."/>
        </authorList>
    </citation>
    <scope>NUCLEOTIDE SEQUENCE [LARGE SCALE GENOMIC DNA]</scope>
</reference>
<keyword evidence="2" id="KW-1185">Reference proteome</keyword>